<evidence type="ECO:0008006" key="4">
    <source>
        <dbReference type="Google" id="ProtNLM"/>
    </source>
</evidence>
<dbReference type="OrthoDB" id="9899536at2"/>
<protein>
    <recommendedName>
        <fullName evidence="4">DUF5776 domain-containing protein</fullName>
    </recommendedName>
</protein>
<feature type="chain" id="PRO_5039364068" description="DUF5776 domain-containing protein" evidence="1">
    <location>
        <begin position="21"/>
        <end position="138"/>
    </location>
</feature>
<dbReference type="EMBL" id="BJVK01000008">
    <property type="protein sequence ID" value="GEL28062.1"/>
    <property type="molecule type" value="Genomic_DNA"/>
</dbReference>
<keyword evidence="1" id="KW-0732">Signal</keyword>
<dbReference type="STRING" id="1423764.FC95_GL001173"/>
<evidence type="ECO:0000313" key="3">
    <source>
        <dbReference type="Proteomes" id="UP000321893"/>
    </source>
</evidence>
<sequence>MKLKQLFLFAASAFSLTLVAGFAGQQPAIAKNATTPTSVRGAWHRTTTKSRYVMILKKQSMTTWRYSKKLHKVVNKRYVNPKQLYVNRTKKGFYDIGLKNSDAYSAFKASHYKGKKVLIEHTGFFNKTGSQQLWYRGK</sequence>
<accession>A0A511DTA7</accession>
<evidence type="ECO:0000313" key="2">
    <source>
        <dbReference type="EMBL" id="GEL28062.1"/>
    </source>
</evidence>
<reference evidence="2" key="1">
    <citation type="submission" date="2019-07" db="EMBL/GenBank/DDBJ databases">
        <title>Whole genome shotgun sequence of Lactobacillus kefiri NBRC 15888.</title>
        <authorList>
            <person name="Hosoyama A."/>
            <person name="Uohara A."/>
            <person name="Ohji S."/>
            <person name="Ichikawa N."/>
        </authorList>
    </citation>
    <scope>NUCLEOTIDE SEQUENCE [LARGE SCALE GENOMIC DNA]</scope>
    <source>
        <strain evidence="2">NBRC 15888</strain>
    </source>
</reference>
<dbReference type="Proteomes" id="UP000321893">
    <property type="component" value="Unassembled WGS sequence"/>
</dbReference>
<dbReference type="RefSeq" id="WP_056981885.1">
    <property type="nucleotide sequence ID" value="NZ_BJVK01000008.1"/>
</dbReference>
<organism evidence="2 3">
    <name type="scientific">Lentilactobacillus kefiri</name>
    <name type="common">Lactobacillus kefiri</name>
    <dbReference type="NCBI Taxonomy" id="33962"/>
    <lineage>
        <taxon>Bacteria</taxon>
        <taxon>Bacillati</taxon>
        <taxon>Bacillota</taxon>
        <taxon>Bacilli</taxon>
        <taxon>Lactobacillales</taxon>
        <taxon>Lactobacillaceae</taxon>
        <taxon>Lentilactobacillus</taxon>
    </lineage>
</organism>
<gene>
    <name evidence="2" type="ORF">LKE01_08820</name>
</gene>
<name>A0A511DTA7_LENKE</name>
<dbReference type="GeneID" id="71566496"/>
<keyword evidence="3" id="KW-1185">Reference proteome</keyword>
<evidence type="ECO:0000256" key="1">
    <source>
        <dbReference type="SAM" id="SignalP"/>
    </source>
</evidence>
<dbReference type="AlphaFoldDB" id="A0A511DTA7"/>
<comment type="caution">
    <text evidence="2">The sequence shown here is derived from an EMBL/GenBank/DDBJ whole genome shotgun (WGS) entry which is preliminary data.</text>
</comment>
<feature type="signal peptide" evidence="1">
    <location>
        <begin position="1"/>
        <end position="20"/>
    </location>
</feature>
<proteinExistence type="predicted"/>